<dbReference type="InterPro" id="IPR011009">
    <property type="entry name" value="Kinase-like_dom_sf"/>
</dbReference>
<dbReference type="SMART" id="SM00220">
    <property type="entry name" value="S_TKc"/>
    <property type="match status" value="1"/>
</dbReference>
<accession>A0A2I0KYD7</accession>
<dbReference type="PROSITE" id="PS50011">
    <property type="entry name" value="PROTEIN_KINASE_DOM"/>
    <property type="match status" value="1"/>
</dbReference>
<dbReference type="EMBL" id="PGOL01000272">
    <property type="protein sequence ID" value="PKI73477.1"/>
    <property type="molecule type" value="Genomic_DNA"/>
</dbReference>
<protein>
    <recommendedName>
        <fullName evidence="1">Protein kinase domain-containing protein</fullName>
    </recommendedName>
</protein>
<dbReference type="Pfam" id="PF07714">
    <property type="entry name" value="PK_Tyr_Ser-Thr"/>
    <property type="match status" value="1"/>
</dbReference>
<dbReference type="CDD" id="cd13999">
    <property type="entry name" value="STKc_MAP3K-like"/>
    <property type="match status" value="1"/>
</dbReference>
<organism evidence="2 3">
    <name type="scientific">Punica granatum</name>
    <name type="common">Pomegranate</name>
    <dbReference type="NCBI Taxonomy" id="22663"/>
    <lineage>
        <taxon>Eukaryota</taxon>
        <taxon>Viridiplantae</taxon>
        <taxon>Streptophyta</taxon>
        <taxon>Embryophyta</taxon>
        <taxon>Tracheophyta</taxon>
        <taxon>Spermatophyta</taxon>
        <taxon>Magnoliopsida</taxon>
        <taxon>eudicotyledons</taxon>
        <taxon>Gunneridae</taxon>
        <taxon>Pentapetalae</taxon>
        <taxon>rosids</taxon>
        <taxon>malvids</taxon>
        <taxon>Myrtales</taxon>
        <taxon>Lythraceae</taxon>
        <taxon>Punica</taxon>
    </lineage>
</organism>
<name>A0A2I0KYD7_PUNGR</name>
<evidence type="ECO:0000313" key="2">
    <source>
        <dbReference type="EMBL" id="PKI73477.1"/>
    </source>
</evidence>
<dbReference type="FunFam" id="1.10.510.10:FF:000193">
    <property type="entry name" value="Serine/threonine-protein kinase CTR1"/>
    <property type="match status" value="1"/>
</dbReference>
<dbReference type="PIRSF" id="PIRSF000654">
    <property type="entry name" value="Integrin-linked_kinase"/>
    <property type="match status" value="1"/>
</dbReference>
<dbReference type="Gene3D" id="3.30.200.20">
    <property type="entry name" value="Phosphorylase Kinase, domain 1"/>
    <property type="match status" value="1"/>
</dbReference>
<dbReference type="STRING" id="22663.A0A2I0KYD7"/>
<dbReference type="InterPro" id="IPR051681">
    <property type="entry name" value="Ser/Thr_Kinases-Pseudokinases"/>
</dbReference>
<dbReference type="SUPFAM" id="SSF56112">
    <property type="entry name" value="Protein kinase-like (PK-like)"/>
    <property type="match status" value="1"/>
</dbReference>
<gene>
    <name evidence="2" type="ORF">CRG98_006058</name>
</gene>
<feature type="domain" description="Protein kinase" evidence="1">
    <location>
        <begin position="1"/>
        <end position="217"/>
    </location>
</feature>
<keyword evidence="3" id="KW-1185">Reference proteome</keyword>
<comment type="caution">
    <text evidence="2">The sequence shown here is derived from an EMBL/GenBank/DDBJ whole genome shotgun (WGS) entry which is preliminary data.</text>
</comment>
<evidence type="ECO:0000313" key="3">
    <source>
        <dbReference type="Proteomes" id="UP000233551"/>
    </source>
</evidence>
<dbReference type="InterPro" id="IPR008271">
    <property type="entry name" value="Ser/Thr_kinase_AS"/>
</dbReference>
<dbReference type="Proteomes" id="UP000233551">
    <property type="component" value="Unassembled WGS sequence"/>
</dbReference>
<dbReference type="InterPro" id="IPR001245">
    <property type="entry name" value="Ser-Thr/Tyr_kinase_cat_dom"/>
</dbReference>
<dbReference type="PRINTS" id="PR00109">
    <property type="entry name" value="TYRKINASE"/>
</dbReference>
<dbReference type="Gene3D" id="1.10.510.10">
    <property type="entry name" value="Transferase(Phosphotransferase) domain 1"/>
    <property type="match status" value="1"/>
</dbReference>
<dbReference type="PANTHER" id="PTHR44329:SF231">
    <property type="entry name" value="PROTEIN KINASE SUPERFAMILY PROTEIN"/>
    <property type="match status" value="1"/>
</dbReference>
<dbReference type="GO" id="GO:0004674">
    <property type="term" value="F:protein serine/threonine kinase activity"/>
    <property type="evidence" value="ECO:0007669"/>
    <property type="project" value="TreeGrafter"/>
</dbReference>
<dbReference type="PANTHER" id="PTHR44329">
    <property type="entry name" value="SERINE/THREONINE-PROTEIN KINASE TNNI3K-RELATED"/>
    <property type="match status" value="1"/>
</dbReference>
<evidence type="ECO:0000259" key="1">
    <source>
        <dbReference type="PROSITE" id="PS50011"/>
    </source>
</evidence>
<dbReference type="GO" id="GO:0005524">
    <property type="term" value="F:ATP binding"/>
    <property type="evidence" value="ECO:0007669"/>
    <property type="project" value="InterPro"/>
</dbReference>
<reference evidence="2 3" key="1">
    <citation type="submission" date="2017-11" db="EMBL/GenBank/DDBJ databases">
        <title>De-novo sequencing of pomegranate (Punica granatum L.) genome.</title>
        <authorList>
            <person name="Akparov Z."/>
            <person name="Amiraslanov A."/>
            <person name="Hajiyeva S."/>
            <person name="Abbasov M."/>
            <person name="Kaur K."/>
            <person name="Hamwieh A."/>
            <person name="Solovyev V."/>
            <person name="Salamov A."/>
            <person name="Braich B."/>
            <person name="Kosarev P."/>
            <person name="Mahmoud A."/>
            <person name="Hajiyev E."/>
            <person name="Babayeva S."/>
            <person name="Izzatullayeva V."/>
            <person name="Mammadov A."/>
            <person name="Mammadov A."/>
            <person name="Sharifova S."/>
            <person name="Ojaghi J."/>
            <person name="Eynullazada K."/>
            <person name="Bayramov B."/>
            <person name="Abdulazimova A."/>
            <person name="Shahmuradov I."/>
        </authorList>
    </citation>
    <scope>NUCLEOTIDE SEQUENCE [LARGE SCALE GENOMIC DNA]</scope>
    <source>
        <strain evidence="3">cv. AG2017</strain>
        <tissue evidence="2">Leaf</tissue>
    </source>
</reference>
<dbReference type="AlphaFoldDB" id="A0A2I0KYD7"/>
<dbReference type="InterPro" id="IPR000719">
    <property type="entry name" value="Prot_kinase_dom"/>
</dbReference>
<dbReference type="PROSITE" id="PS00108">
    <property type="entry name" value="PROTEIN_KINASE_ST"/>
    <property type="match status" value="1"/>
</dbReference>
<sequence length="222" mass="25024">MKRVRHPNVVLFMGAVTRCPHLSIVTEYLPRGSLYRLIHRPATGEMLDQRRRLRMALDVAKGLNYLHNLSPPIVHWDLKSPNLLVDRNWTVKVGDFGLSRFKANTFISSKSVAGTPEWMAPEFLRGEPSDEKSDVYSFGVILWELVTLQQPWSGLSPAQVVGAVAFQNRRLVIPQNTSPLLSSIMESCWADDPTQRPSFASIVESLKKLLKSPMQFIQMGGP</sequence>
<proteinExistence type="predicted"/>